<protein>
    <submittedName>
        <fullName evidence="1">Uncharacterized protein</fullName>
    </submittedName>
</protein>
<dbReference type="EMBL" id="GISG01178559">
    <property type="protein sequence ID" value="MBA4653323.1"/>
    <property type="molecule type" value="Transcribed_RNA"/>
</dbReference>
<name>A0A7C9E0P0_OPUST</name>
<proteinExistence type="predicted"/>
<evidence type="ECO:0000313" key="1">
    <source>
        <dbReference type="EMBL" id="MBA4653323.1"/>
    </source>
</evidence>
<dbReference type="AlphaFoldDB" id="A0A7C9E0P0"/>
<reference evidence="1" key="2">
    <citation type="submission" date="2020-07" db="EMBL/GenBank/DDBJ databases">
        <authorList>
            <person name="Vera ALvarez R."/>
            <person name="Arias-Moreno D.M."/>
            <person name="Jimenez-Jacinto V."/>
            <person name="Jimenez-Bremont J.F."/>
            <person name="Swaminathan K."/>
            <person name="Moose S.P."/>
            <person name="Guerrero-Gonzalez M.L."/>
            <person name="Marino-Ramirez L."/>
            <person name="Landsman D."/>
            <person name="Rodriguez-Kessler M."/>
            <person name="Delgado-Sanchez P."/>
        </authorList>
    </citation>
    <scope>NUCLEOTIDE SEQUENCE</scope>
    <source>
        <tissue evidence="1">Cladode</tissue>
    </source>
</reference>
<organism evidence="1">
    <name type="scientific">Opuntia streptacantha</name>
    <name type="common">Prickly pear cactus</name>
    <name type="synonym">Opuntia cardona</name>
    <dbReference type="NCBI Taxonomy" id="393608"/>
    <lineage>
        <taxon>Eukaryota</taxon>
        <taxon>Viridiplantae</taxon>
        <taxon>Streptophyta</taxon>
        <taxon>Embryophyta</taxon>
        <taxon>Tracheophyta</taxon>
        <taxon>Spermatophyta</taxon>
        <taxon>Magnoliopsida</taxon>
        <taxon>eudicotyledons</taxon>
        <taxon>Gunneridae</taxon>
        <taxon>Pentapetalae</taxon>
        <taxon>Caryophyllales</taxon>
        <taxon>Cactineae</taxon>
        <taxon>Cactaceae</taxon>
        <taxon>Opuntioideae</taxon>
        <taxon>Opuntia</taxon>
    </lineage>
</organism>
<reference evidence="1" key="1">
    <citation type="journal article" date="2013" name="J. Plant Res.">
        <title>Effect of fungi and light on seed germination of three Opuntia species from semiarid lands of central Mexico.</title>
        <authorList>
            <person name="Delgado-Sanchez P."/>
            <person name="Jimenez-Bremont J.F."/>
            <person name="Guerrero-Gonzalez Mde L."/>
            <person name="Flores J."/>
        </authorList>
    </citation>
    <scope>NUCLEOTIDE SEQUENCE</scope>
    <source>
        <tissue evidence="1">Cladode</tissue>
    </source>
</reference>
<sequence>MVPSRLFSSSVRRRKEVKWPKHCGRLPSNLFLLRSNSSRLLNLHNTSIGKEPFSWFALKDKAFKDSMSPMETGMLPVKQLEPASNTSSSVKLVKSSNCTVLLK</sequence>
<accession>A0A7C9E0P0</accession>